<comment type="caution">
    <text evidence="3">The sequence shown here is derived from an EMBL/GenBank/DDBJ whole genome shotgun (WGS) entry which is preliminary data.</text>
</comment>
<dbReference type="EMBL" id="SCFR01000021">
    <property type="protein sequence ID" value="TFF65308.1"/>
    <property type="molecule type" value="Genomic_DNA"/>
</dbReference>
<dbReference type="PANTHER" id="PTHR48081:SF6">
    <property type="entry name" value="PEPTIDASE S9 PROLYL OLIGOPEPTIDASE CATALYTIC DOMAIN-CONTAINING PROTEIN"/>
    <property type="match status" value="1"/>
</dbReference>
<dbReference type="AlphaFoldDB" id="A0A4R9C0J6"/>
<proteinExistence type="predicted"/>
<name>A0A4R9C0J6_9FIRM</name>
<dbReference type="RefSeq" id="WP_134744204.1">
    <property type="nucleotide sequence ID" value="NZ_CP119761.1"/>
</dbReference>
<dbReference type="SUPFAM" id="SSF53474">
    <property type="entry name" value="alpha/beta-Hydrolases"/>
    <property type="match status" value="1"/>
</dbReference>
<evidence type="ECO:0000256" key="1">
    <source>
        <dbReference type="ARBA" id="ARBA00022801"/>
    </source>
</evidence>
<dbReference type="Gene3D" id="3.40.50.1820">
    <property type="entry name" value="alpha/beta hydrolase"/>
    <property type="match status" value="1"/>
</dbReference>
<dbReference type="Pfam" id="PF20434">
    <property type="entry name" value="BD-FAE"/>
    <property type="match status" value="1"/>
</dbReference>
<dbReference type="InterPro" id="IPR029058">
    <property type="entry name" value="AB_hydrolase_fold"/>
</dbReference>
<keyword evidence="1 3" id="KW-0378">Hydrolase</keyword>
<dbReference type="PANTHER" id="PTHR48081">
    <property type="entry name" value="AB HYDROLASE SUPERFAMILY PROTEIN C4A8.06C"/>
    <property type="match status" value="1"/>
</dbReference>
<protein>
    <submittedName>
        <fullName evidence="3">Alpha/beta hydrolase</fullName>
    </submittedName>
</protein>
<keyword evidence="4" id="KW-1185">Reference proteome</keyword>
<dbReference type="InterPro" id="IPR049492">
    <property type="entry name" value="BD-FAE-like_dom"/>
</dbReference>
<reference evidence="3 4" key="1">
    <citation type="submission" date="2019-01" db="EMBL/GenBank/DDBJ databases">
        <title>Draft Genome Sequences of Helcococcus ovis Strains Isolated from the Uterus and Vagina of Dairy Cows with Metritis.</title>
        <authorList>
            <person name="Cunha F."/>
            <person name="Jeon S.J."/>
            <person name="Kutzer P."/>
            <person name="Galvao K.N."/>
        </authorList>
    </citation>
    <scope>NUCLEOTIDE SEQUENCE [LARGE SCALE GENOMIC DNA]</scope>
    <source>
        <strain evidence="3 4">KG-37</strain>
    </source>
</reference>
<evidence type="ECO:0000313" key="4">
    <source>
        <dbReference type="Proteomes" id="UP000297454"/>
    </source>
</evidence>
<sequence length="327" mass="37805">MALNSVKVHNYENKIDIWVNPYGYSTKSKLDDMNIDFDANRFDVTVGYAREIVNEQFEDISRLADTFTYMHEIKGGYESQNYNDIPYIIPYLVEKAEHTVISICGGGFAYKTIDGSPSGGKNIAERLNSRGINVFVLHYRSNPYKFPIPMLDLQRAIRYIRYNAKRFNINPDKISLIGFSSGGYIASSFINQYMGQNHFSDEYALDEIDEISDKVLSASFIYPALSFEYNMPMLTSVVKYDELMDESKRENLLNELDIKNHFSSSNIPQFLAYTNKDEIINQDSVEDYIRVAKENKTSVTRIFVPNEKHGFSDDLYVDEFEKWIKGF</sequence>
<evidence type="ECO:0000259" key="2">
    <source>
        <dbReference type="Pfam" id="PF20434"/>
    </source>
</evidence>
<gene>
    <name evidence="3" type="ORF">EQF91_06125</name>
</gene>
<evidence type="ECO:0000313" key="3">
    <source>
        <dbReference type="EMBL" id="TFF65308.1"/>
    </source>
</evidence>
<dbReference type="InterPro" id="IPR050300">
    <property type="entry name" value="GDXG_lipolytic_enzyme"/>
</dbReference>
<organism evidence="3 4">
    <name type="scientific">Helcococcus ovis</name>
    <dbReference type="NCBI Taxonomy" id="72026"/>
    <lineage>
        <taxon>Bacteria</taxon>
        <taxon>Bacillati</taxon>
        <taxon>Bacillota</taxon>
        <taxon>Tissierellia</taxon>
        <taxon>Tissierellales</taxon>
        <taxon>Peptoniphilaceae</taxon>
        <taxon>Helcococcus</taxon>
    </lineage>
</organism>
<accession>A0A4R9C0J6</accession>
<feature type="domain" description="BD-FAE-like" evidence="2">
    <location>
        <begin position="95"/>
        <end position="282"/>
    </location>
</feature>
<dbReference type="GO" id="GO:0016787">
    <property type="term" value="F:hydrolase activity"/>
    <property type="evidence" value="ECO:0007669"/>
    <property type="project" value="UniProtKB-KW"/>
</dbReference>
<dbReference type="Proteomes" id="UP000297454">
    <property type="component" value="Unassembled WGS sequence"/>
</dbReference>